<dbReference type="Gene3D" id="3.40.50.620">
    <property type="entry name" value="HUPs"/>
    <property type="match status" value="1"/>
</dbReference>
<gene>
    <name evidence="3" type="ORF">CQY22_005460</name>
</gene>
<dbReference type="PANTHER" id="PTHR46268">
    <property type="entry name" value="STRESS RESPONSE PROTEIN NHAX"/>
    <property type="match status" value="1"/>
</dbReference>
<dbReference type="PANTHER" id="PTHR46268:SF6">
    <property type="entry name" value="UNIVERSAL STRESS PROTEIN UP12"/>
    <property type="match status" value="1"/>
</dbReference>
<evidence type="ECO:0000313" key="4">
    <source>
        <dbReference type="Proteomes" id="UP000230551"/>
    </source>
</evidence>
<keyword evidence="4" id="KW-1185">Reference proteome</keyword>
<comment type="caution">
    <text evidence="3">The sequence shown here is derived from an EMBL/GenBank/DDBJ whole genome shotgun (WGS) entry which is preliminary data.</text>
</comment>
<organism evidence="3 4">
    <name type="scientific">Mycolicibacterium brumae</name>
    <dbReference type="NCBI Taxonomy" id="85968"/>
    <lineage>
        <taxon>Bacteria</taxon>
        <taxon>Bacillati</taxon>
        <taxon>Actinomycetota</taxon>
        <taxon>Actinomycetes</taxon>
        <taxon>Mycobacteriales</taxon>
        <taxon>Mycobacteriaceae</taxon>
        <taxon>Mycolicibacterium</taxon>
    </lineage>
</organism>
<protein>
    <submittedName>
        <fullName evidence="3">Universal stress protein</fullName>
    </submittedName>
</protein>
<dbReference type="InterPro" id="IPR006016">
    <property type="entry name" value="UspA"/>
</dbReference>
<comment type="similarity">
    <text evidence="1">Belongs to the universal stress protein A family.</text>
</comment>
<dbReference type="AlphaFoldDB" id="A0A2G5PE16"/>
<dbReference type="RefSeq" id="WP_090591772.1">
    <property type="nucleotide sequence ID" value="NZ_CP104302.1"/>
</dbReference>
<accession>A0A2G5PE16</accession>
<sequence>MTILVGYPTKRRARAVLELAGMLARSRGTNVVVCTAIRDPRIPGTRRDDPKFTTYVDELADTALAQAREDMPGDVDVQFVRVDARSVSASLIQAAEKYRARLIVVGSAMGRIEEVTVSSVADRMLHSSPIPVAVATRGFRAMDAKVRRVTLAFASGEDTAVHVAAAEELAARYGAELRLASFAVNLNHAEAFRVAVKGPSGKQMWENIIRREVEMAVQADRATSDRNPQLVIGHGHNWAEALDDIDWGLGDLLVVGSSVSGPLARVFVGSRASKIIRHSPVPVIALPRGAVDSLASE</sequence>
<reference evidence="3 4" key="1">
    <citation type="journal article" date="2017" name="Infect. Genet. Evol.">
        <title>The new phylogeny of the genus Mycobacterium: The old and the news.</title>
        <authorList>
            <person name="Tortoli E."/>
            <person name="Fedrizzi T."/>
            <person name="Meehan C.J."/>
            <person name="Trovato A."/>
            <person name="Grottola A."/>
            <person name="Giacobazzi E."/>
            <person name="Serpini G.F."/>
            <person name="Tagliazucchi S."/>
            <person name="Fabio A."/>
            <person name="Bettua C."/>
            <person name="Bertorelli R."/>
            <person name="Frascaro F."/>
            <person name="De Sanctis V."/>
            <person name="Pecorari M."/>
            <person name="Jousson O."/>
            <person name="Segata N."/>
            <person name="Cirillo D.M."/>
        </authorList>
    </citation>
    <scope>NUCLEOTIDE SEQUENCE [LARGE SCALE GENOMIC DNA]</scope>
    <source>
        <strain evidence="3 4">CIP1034565</strain>
    </source>
</reference>
<evidence type="ECO:0000259" key="2">
    <source>
        <dbReference type="Pfam" id="PF00582"/>
    </source>
</evidence>
<dbReference type="Proteomes" id="UP000230551">
    <property type="component" value="Unassembled WGS sequence"/>
</dbReference>
<feature type="domain" description="UspA" evidence="2">
    <location>
        <begin position="147"/>
        <end position="286"/>
    </location>
</feature>
<dbReference type="InterPro" id="IPR014729">
    <property type="entry name" value="Rossmann-like_a/b/a_fold"/>
</dbReference>
<dbReference type="STRING" id="85968.GCA_900073015_03209"/>
<dbReference type="OrthoDB" id="5242641at2"/>
<name>A0A2G5PE16_9MYCO</name>
<feature type="domain" description="UspA" evidence="2">
    <location>
        <begin position="2"/>
        <end position="134"/>
    </location>
</feature>
<evidence type="ECO:0000256" key="1">
    <source>
        <dbReference type="ARBA" id="ARBA00008791"/>
    </source>
</evidence>
<dbReference type="Gene3D" id="3.40.50.12370">
    <property type="match status" value="1"/>
</dbReference>
<dbReference type="EMBL" id="PDCN02000004">
    <property type="protein sequence ID" value="PIB76559.1"/>
    <property type="molecule type" value="Genomic_DNA"/>
</dbReference>
<proteinExistence type="inferred from homology"/>
<dbReference type="Pfam" id="PF00582">
    <property type="entry name" value="Usp"/>
    <property type="match status" value="2"/>
</dbReference>
<dbReference type="CDD" id="cd00293">
    <property type="entry name" value="USP-like"/>
    <property type="match status" value="1"/>
</dbReference>
<evidence type="ECO:0000313" key="3">
    <source>
        <dbReference type="EMBL" id="PIB76559.1"/>
    </source>
</evidence>
<dbReference type="SUPFAM" id="SSF52402">
    <property type="entry name" value="Adenine nucleotide alpha hydrolases-like"/>
    <property type="match status" value="2"/>
</dbReference>